<dbReference type="InParanoid" id="G2Y4I9"/>
<sequence length="63" mass="6906">MSKNKGKRQTKATGSSSISYPGLKKKMASQAGVKKPMSKNIYIKNSNKRIKTISTLLFPETSS</sequence>
<feature type="compositionally biased region" description="Basic residues" evidence="1">
    <location>
        <begin position="1"/>
        <end position="10"/>
    </location>
</feature>
<name>G2Y4I9_BOTF4</name>
<dbReference type="HOGENOM" id="CLU_2885507_0_0_1"/>
<dbReference type="AlphaFoldDB" id="G2Y4I9"/>
<proteinExistence type="predicted"/>
<reference evidence="3" key="1">
    <citation type="journal article" date="2011" name="PLoS Genet.">
        <title>Genomic analysis of the necrotrophic fungal pathogens Sclerotinia sclerotiorum and Botrytis cinerea.</title>
        <authorList>
            <person name="Amselem J."/>
            <person name="Cuomo C.A."/>
            <person name="van Kan J.A."/>
            <person name="Viaud M."/>
            <person name="Benito E.P."/>
            <person name="Couloux A."/>
            <person name="Coutinho P.M."/>
            <person name="de Vries R.P."/>
            <person name="Dyer P.S."/>
            <person name="Fillinger S."/>
            <person name="Fournier E."/>
            <person name="Gout L."/>
            <person name="Hahn M."/>
            <person name="Kohn L."/>
            <person name="Lapalu N."/>
            <person name="Plummer K.M."/>
            <person name="Pradier J.M."/>
            <person name="Quevillon E."/>
            <person name="Sharon A."/>
            <person name="Simon A."/>
            <person name="ten Have A."/>
            <person name="Tudzynski B."/>
            <person name="Tudzynski P."/>
            <person name="Wincker P."/>
            <person name="Andrew M."/>
            <person name="Anthouard V."/>
            <person name="Beever R.E."/>
            <person name="Beffa R."/>
            <person name="Benoit I."/>
            <person name="Bouzid O."/>
            <person name="Brault B."/>
            <person name="Chen Z."/>
            <person name="Choquer M."/>
            <person name="Collemare J."/>
            <person name="Cotton P."/>
            <person name="Danchin E.G."/>
            <person name="Da Silva C."/>
            <person name="Gautier A."/>
            <person name="Giraud C."/>
            <person name="Giraud T."/>
            <person name="Gonzalez C."/>
            <person name="Grossetete S."/>
            <person name="Guldener U."/>
            <person name="Henrissat B."/>
            <person name="Howlett B.J."/>
            <person name="Kodira C."/>
            <person name="Kretschmer M."/>
            <person name="Lappartient A."/>
            <person name="Leroch M."/>
            <person name="Levis C."/>
            <person name="Mauceli E."/>
            <person name="Neuveglise C."/>
            <person name="Oeser B."/>
            <person name="Pearson M."/>
            <person name="Poulain J."/>
            <person name="Poussereau N."/>
            <person name="Quesneville H."/>
            <person name="Rascle C."/>
            <person name="Schumacher J."/>
            <person name="Segurens B."/>
            <person name="Sexton A."/>
            <person name="Silva E."/>
            <person name="Sirven C."/>
            <person name="Soanes D.M."/>
            <person name="Talbot N.J."/>
            <person name="Templeton M."/>
            <person name="Yandava C."/>
            <person name="Yarden O."/>
            <person name="Zeng Q."/>
            <person name="Rollins J.A."/>
            <person name="Lebrun M.H."/>
            <person name="Dickman M."/>
        </authorList>
    </citation>
    <scope>NUCLEOTIDE SEQUENCE [LARGE SCALE GENOMIC DNA]</scope>
    <source>
        <strain evidence="3">T4</strain>
    </source>
</reference>
<dbReference type="EMBL" id="FQ790287">
    <property type="protein sequence ID" value="CCD47579.1"/>
    <property type="molecule type" value="Genomic_DNA"/>
</dbReference>
<evidence type="ECO:0000256" key="1">
    <source>
        <dbReference type="SAM" id="MobiDB-lite"/>
    </source>
</evidence>
<accession>G2Y4I9</accession>
<evidence type="ECO:0000313" key="2">
    <source>
        <dbReference type="EMBL" id="CCD47579.1"/>
    </source>
</evidence>
<feature type="region of interest" description="Disordered" evidence="1">
    <location>
        <begin position="1"/>
        <end position="34"/>
    </location>
</feature>
<organism evidence="2 3">
    <name type="scientific">Botryotinia fuckeliana (strain T4)</name>
    <name type="common">Noble rot fungus</name>
    <name type="synonym">Botrytis cinerea</name>
    <dbReference type="NCBI Taxonomy" id="999810"/>
    <lineage>
        <taxon>Eukaryota</taxon>
        <taxon>Fungi</taxon>
        <taxon>Dikarya</taxon>
        <taxon>Ascomycota</taxon>
        <taxon>Pezizomycotina</taxon>
        <taxon>Leotiomycetes</taxon>
        <taxon>Helotiales</taxon>
        <taxon>Sclerotiniaceae</taxon>
        <taxon>Botrytis</taxon>
    </lineage>
</organism>
<protein>
    <submittedName>
        <fullName evidence="2">Uncharacterized protein</fullName>
    </submittedName>
</protein>
<gene>
    <name evidence="2" type="ORF">BofuT4_uP035590.1</name>
</gene>
<evidence type="ECO:0000313" key="3">
    <source>
        <dbReference type="Proteomes" id="UP000008177"/>
    </source>
</evidence>
<dbReference type="Proteomes" id="UP000008177">
    <property type="component" value="Unplaced contigs"/>
</dbReference>